<dbReference type="EMBL" id="HADY01002338">
    <property type="protein sequence ID" value="SBP40823.1"/>
    <property type="molecule type" value="Transcribed_RNA"/>
</dbReference>
<evidence type="ECO:0000313" key="1">
    <source>
        <dbReference type="EMBL" id="SBP40823.1"/>
    </source>
</evidence>
<proteinExistence type="predicted"/>
<accession>A0A1A7ZEA8</accession>
<reference evidence="1" key="2">
    <citation type="submission" date="2016-06" db="EMBL/GenBank/DDBJ databases">
        <title>The genome of a short-lived fish provides insights into sex chromosome evolution and the genetic control of aging.</title>
        <authorList>
            <person name="Reichwald K."/>
            <person name="Felder M."/>
            <person name="Petzold A."/>
            <person name="Koch P."/>
            <person name="Groth M."/>
            <person name="Platzer M."/>
        </authorList>
    </citation>
    <scope>NUCLEOTIDE SEQUENCE</scope>
    <source>
        <tissue evidence="1">Brain</tissue>
    </source>
</reference>
<organism evidence="1">
    <name type="scientific">Nothobranchius furzeri</name>
    <name type="common">Turquoise killifish</name>
    <dbReference type="NCBI Taxonomy" id="105023"/>
    <lineage>
        <taxon>Eukaryota</taxon>
        <taxon>Metazoa</taxon>
        <taxon>Chordata</taxon>
        <taxon>Craniata</taxon>
        <taxon>Vertebrata</taxon>
        <taxon>Euteleostomi</taxon>
        <taxon>Actinopterygii</taxon>
        <taxon>Neopterygii</taxon>
        <taxon>Teleostei</taxon>
        <taxon>Neoteleostei</taxon>
        <taxon>Acanthomorphata</taxon>
        <taxon>Ovalentaria</taxon>
        <taxon>Atherinomorphae</taxon>
        <taxon>Cyprinodontiformes</taxon>
        <taxon>Nothobranchiidae</taxon>
        <taxon>Nothobranchius</taxon>
    </lineage>
</organism>
<sequence>SNYECVKAAVLNAYELVPDAYRQRFRSEKPRPHQTFVEYAHAKSVLFEKWCSASGLKKDPEVSLNNSGFKMLTDVAKTDAAVKASDLASGDPQVDLPGSCKSLADAQKTDHCLASRFVL</sequence>
<name>A0A1A7ZEA8_NOTFU</name>
<dbReference type="PANTHER" id="PTHR46888">
    <property type="entry name" value="ZINC KNUCKLE DOMAINCONTAINING PROTEIN-RELATED"/>
    <property type="match status" value="1"/>
</dbReference>
<feature type="non-terminal residue" evidence="1">
    <location>
        <position position="119"/>
    </location>
</feature>
<reference evidence="1" key="1">
    <citation type="submission" date="2016-05" db="EMBL/GenBank/DDBJ databases">
        <authorList>
            <person name="Lavstsen T."/>
            <person name="Jespersen J.S."/>
        </authorList>
    </citation>
    <scope>NUCLEOTIDE SEQUENCE</scope>
    <source>
        <tissue evidence="1">Brain</tissue>
    </source>
</reference>
<dbReference type="PANTHER" id="PTHR46888:SF13">
    <property type="entry name" value="RIBONUCLEASE H"/>
    <property type="match status" value="1"/>
</dbReference>
<protein>
    <submittedName>
        <fullName evidence="1">Gypsy retrotransposon integrase 1</fullName>
    </submittedName>
</protein>
<dbReference type="AlphaFoldDB" id="A0A1A7ZEA8"/>
<feature type="non-terminal residue" evidence="1">
    <location>
        <position position="1"/>
    </location>
</feature>
<gene>
    <name evidence="1" type="primary">GIN1</name>
</gene>